<reference evidence="1" key="1">
    <citation type="submission" date="2022-11" db="EMBL/GenBank/DDBJ databases">
        <authorList>
            <person name="Kikuchi T."/>
        </authorList>
    </citation>
    <scope>NUCLEOTIDE SEQUENCE</scope>
    <source>
        <strain evidence="1">PS1010</strain>
    </source>
</reference>
<name>A0A9P1J1K2_9PELO</name>
<comment type="caution">
    <text evidence="1">The sequence shown here is derived from an EMBL/GenBank/DDBJ whole genome shotgun (WGS) entry which is preliminary data.</text>
</comment>
<sequence>MSSESDGYLEFLSKPISQVGSLVLDWNRNIVYATEGMGLKYFSIQTSRGDMVEYKVVDVNQEYMKDLGVKFDTIGDLINAIIT</sequence>
<dbReference type="AlphaFoldDB" id="A0A9P1J1K2"/>
<protein>
    <submittedName>
        <fullName evidence="1">Uncharacterized protein</fullName>
    </submittedName>
</protein>
<dbReference type="EMBL" id="CANHGI010000006">
    <property type="protein sequence ID" value="CAI5454042.1"/>
    <property type="molecule type" value="Genomic_DNA"/>
</dbReference>
<keyword evidence="2" id="KW-1185">Reference proteome</keyword>
<dbReference type="Proteomes" id="UP001152747">
    <property type="component" value="Unassembled WGS sequence"/>
</dbReference>
<organism evidence="1 2">
    <name type="scientific">Caenorhabditis angaria</name>
    <dbReference type="NCBI Taxonomy" id="860376"/>
    <lineage>
        <taxon>Eukaryota</taxon>
        <taxon>Metazoa</taxon>
        <taxon>Ecdysozoa</taxon>
        <taxon>Nematoda</taxon>
        <taxon>Chromadorea</taxon>
        <taxon>Rhabditida</taxon>
        <taxon>Rhabditina</taxon>
        <taxon>Rhabditomorpha</taxon>
        <taxon>Rhabditoidea</taxon>
        <taxon>Rhabditidae</taxon>
        <taxon>Peloderinae</taxon>
        <taxon>Caenorhabditis</taxon>
    </lineage>
</organism>
<proteinExistence type="predicted"/>
<evidence type="ECO:0000313" key="1">
    <source>
        <dbReference type="EMBL" id="CAI5454042.1"/>
    </source>
</evidence>
<evidence type="ECO:0000313" key="2">
    <source>
        <dbReference type="Proteomes" id="UP001152747"/>
    </source>
</evidence>
<accession>A0A9P1J1K2</accession>
<gene>
    <name evidence="1" type="ORF">CAMP_LOCUS16679</name>
</gene>